<protein>
    <submittedName>
        <fullName evidence="1">Uncharacterized protein</fullName>
    </submittedName>
</protein>
<evidence type="ECO:0000313" key="2">
    <source>
        <dbReference type="Proteomes" id="UP000001916"/>
    </source>
</evidence>
<dbReference type="KEGG" id="msv:Mesil_1575"/>
<reference evidence="1 2" key="1">
    <citation type="journal article" date="2010" name="Stand. Genomic Sci.">
        <title>Complete genome sequence of Meiothermus silvanus type strain (VI-R2).</title>
        <authorList>
            <person name="Sikorski J."/>
            <person name="Tindall B.J."/>
            <person name="Lowry S."/>
            <person name="Lucas S."/>
            <person name="Nolan M."/>
            <person name="Copeland A."/>
            <person name="Glavina Del Rio T."/>
            <person name="Tice H."/>
            <person name="Cheng J.F."/>
            <person name="Han C."/>
            <person name="Pitluck S."/>
            <person name="Liolios K."/>
            <person name="Ivanova N."/>
            <person name="Mavromatis K."/>
            <person name="Mikhailova N."/>
            <person name="Pati A."/>
            <person name="Goodwin L."/>
            <person name="Chen A."/>
            <person name="Palaniappan K."/>
            <person name="Land M."/>
            <person name="Hauser L."/>
            <person name="Chang Y.J."/>
            <person name="Jeffries C.D."/>
            <person name="Rohde M."/>
            <person name="Goker M."/>
            <person name="Woyke T."/>
            <person name="Bristow J."/>
            <person name="Eisen J.A."/>
            <person name="Markowitz V."/>
            <person name="Hugenholtz P."/>
            <person name="Kyrpides N.C."/>
            <person name="Klenk H.P."/>
            <person name="Lapidus A."/>
        </authorList>
    </citation>
    <scope>NUCLEOTIDE SEQUENCE [LARGE SCALE GENOMIC DNA]</scope>
    <source>
        <strain evidence="2">ATCC 700542 / DSM 9946 / VI-R2</strain>
    </source>
</reference>
<proteinExistence type="predicted"/>
<dbReference type="EMBL" id="CP002042">
    <property type="protein sequence ID" value="ADH63465.1"/>
    <property type="molecule type" value="Genomic_DNA"/>
</dbReference>
<dbReference type="AlphaFoldDB" id="D7BFB2"/>
<dbReference type="HOGENOM" id="CLU_197655_0_0_0"/>
<dbReference type="OrthoDB" id="27553at2"/>
<dbReference type="eggNOG" id="ENOG5030Q0N">
    <property type="taxonomic scope" value="Bacteria"/>
</dbReference>
<dbReference type="RefSeq" id="WP_013158029.1">
    <property type="nucleotide sequence ID" value="NC_014212.1"/>
</dbReference>
<keyword evidence="2" id="KW-1185">Reference proteome</keyword>
<dbReference type="Proteomes" id="UP000001916">
    <property type="component" value="Chromosome"/>
</dbReference>
<name>D7BFB2_ALLS1</name>
<evidence type="ECO:0000313" key="1">
    <source>
        <dbReference type="EMBL" id="ADH63465.1"/>
    </source>
</evidence>
<accession>D7BFB2</accession>
<organism evidence="1 2">
    <name type="scientific">Allomeiothermus silvanus (strain ATCC 700542 / DSM 9946 / NBRC 106475 / NCIMB 13440 / VI-R2)</name>
    <name type="common">Thermus silvanus</name>
    <dbReference type="NCBI Taxonomy" id="526227"/>
    <lineage>
        <taxon>Bacteria</taxon>
        <taxon>Thermotogati</taxon>
        <taxon>Deinococcota</taxon>
        <taxon>Deinococci</taxon>
        <taxon>Thermales</taxon>
        <taxon>Thermaceae</taxon>
        <taxon>Allomeiothermus</taxon>
    </lineage>
</organism>
<sequence length="81" mass="8956">MPRGSNLPQVRGSKEQLAARFGVKPLEPGEGGRLVWIRAPQELLERFEALKPLERGEVVRVGLRALGLLEVRDAATDEQTP</sequence>
<gene>
    <name evidence="1" type="ordered locus">Mesil_1575</name>
</gene>